<protein>
    <submittedName>
        <fullName evidence="1">Uncharacterized protein</fullName>
    </submittedName>
</protein>
<dbReference type="EMBL" id="JABTTQ020000001">
    <property type="protein sequence ID" value="KAK6163881.1"/>
    <property type="molecule type" value="Genomic_DNA"/>
</dbReference>
<comment type="caution">
    <text evidence="1">The sequence shown here is derived from an EMBL/GenBank/DDBJ whole genome shotgun (WGS) entry which is preliminary data.</text>
</comment>
<accession>A0ABR0XXD1</accession>
<keyword evidence="2" id="KW-1185">Reference proteome</keyword>
<reference evidence="1 2" key="1">
    <citation type="journal article" date="2021" name="Comput. Struct. Biotechnol. J.">
        <title>De novo genome assembly of the potent medicinal plant Rehmannia glutinosa using nanopore technology.</title>
        <authorList>
            <person name="Ma L."/>
            <person name="Dong C."/>
            <person name="Song C."/>
            <person name="Wang X."/>
            <person name="Zheng X."/>
            <person name="Niu Y."/>
            <person name="Chen S."/>
            <person name="Feng W."/>
        </authorList>
    </citation>
    <scope>NUCLEOTIDE SEQUENCE [LARGE SCALE GENOMIC DNA]</scope>
    <source>
        <strain evidence="1">DH-2019</strain>
    </source>
</reference>
<evidence type="ECO:0000313" key="1">
    <source>
        <dbReference type="EMBL" id="KAK6163881.1"/>
    </source>
</evidence>
<gene>
    <name evidence="1" type="ORF">DH2020_000745</name>
</gene>
<name>A0ABR0XXD1_REHGL</name>
<organism evidence="1 2">
    <name type="scientific">Rehmannia glutinosa</name>
    <name type="common">Chinese foxglove</name>
    <dbReference type="NCBI Taxonomy" id="99300"/>
    <lineage>
        <taxon>Eukaryota</taxon>
        <taxon>Viridiplantae</taxon>
        <taxon>Streptophyta</taxon>
        <taxon>Embryophyta</taxon>
        <taxon>Tracheophyta</taxon>
        <taxon>Spermatophyta</taxon>
        <taxon>Magnoliopsida</taxon>
        <taxon>eudicotyledons</taxon>
        <taxon>Gunneridae</taxon>
        <taxon>Pentapetalae</taxon>
        <taxon>asterids</taxon>
        <taxon>lamiids</taxon>
        <taxon>Lamiales</taxon>
        <taxon>Orobanchaceae</taxon>
        <taxon>Rehmannieae</taxon>
        <taxon>Rehmannia</taxon>
    </lineage>
</organism>
<sequence length="166" mass="19530">MAAHECYLLLPRRQTLTPLSAFFKDTRRPFLPDENLLYEVLRHVGRRAHFKARRRPTMKRTAHDERLWERSPHETLPPAADAARAPSYWRSQLPPLFEPPRRLRSSLLLLLQPPPFQMWPCLPPDSAPPLCSARYKARWGKDEVNLSLSLLSIKYFEKMSFNNRSK</sequence>
<dbReference type="Proteomes" id="UP001318860">
    <property type="component" value="Unassembled WGS sequence"/>
</dbReference>
<evidence type="ECO:0000313" key="2">
    <source>
        <dbReference type="Proteomes" id="UP001318860"/>
    </source>
</evidence>
<proteinExistence type="predicted"/>